<organism evidence="1 2">
    <name type="scientific">Botryotinia fuckeliana (strain T4)</name>
    <name type="common">Noble rot fungus</name>
    <name type="synonym">Botrytis cinerea</name>
    <dbReference type="NCBI Taxonomy" id="999810"/>
    <lineage>
        <taxon>Eukaryota</taxon>
        <taxon>Fungi</taxon>
        <taxon>Dikarya</taxon>
        <taxon>Ascomycota</taxon>
        <taxon>Pezizomycotina</taxon>
        <taxon>Leotiomycetes</taxon>
        <taxon>Helotiales</taxon>
        <taxon>Sclerotiniaceae</taxon>
        <taxon>Botrytis</taxon>
    </lineage>
</organism>
<accession>G2XPU0</accession>
<dbReference type="HOGENOM" id="CLU_2757468_0_0_1"/>
<dbReference type="AlphaFoldDB" id="G2XPU0"/>
<proteinExistence type="predicted"/>
<protein>
    <submittedName>
        <fullName evidence="1">Uncharacterized protein</fullName>
    </submittedName>
</protein>
<reference evidence="2" key="1">
    <citation type="journal article" date="2011" name="PLoS Genet.">
        <title>Genomic analysis of the necrotrophic fungal pathogens Sclerotinia sclerotiorum and Botrytis cinerea.</title>
        <authorList>
            <person name="Amselem J."/>
            <person name="Cuomo C.A."/>
            <person name="van Kan J.A."/>
            <person name="Viaud M."/>
            <person name="Benito E.P."/>
            <person name="Couloux A."/>
            <person name="Coutinho P.M."/>
            <person name="de Vries R.P."/>
            <person name="Dyer P.S."/>
            <person name="Fillinger S."/>
            <person name="Fournier E."/>
            <person name="Gout L."/>
            <person name="Hahn M."/>
            <person name="Kohn L."/>
            <person name="Lapalu N."/>
            <person name="Plummer K.M."/>
            <person name="Pradier J.M."/>
            <person name="Quevillon E."/>
            <person name="Sharon A."/>
            <person name="Simon A."/>
            <person name="ten Have A."/>
            <person name="Tudzynski B."/>
            <person name="Tudzynski P."/>
            <person name="Wincker P."/>
            <person name="Andrew M."/>
            <person name="Anthouard V."/>
            <person name="Beever R.E."/>
            <person name="Beffa R."/>
            <person name="Benoit I."/>
            <person name="Bouzid O."/>
            <person name="Brault B."/>
            <person name="Chen Z."/>
            <person name="Choquer M."/>
            <person name="Collemare J."/>
            <person name="Cotton P."/>
            <person name="Danchin E.G."/>
            <person name="Da Silva C."/>
            <person name="Gautier A."/>
            <person name="Giraud C."/>
            <person name="Giraud T."/>
            <person name="Gonzalez C."/>
            <person name="Grossetete S."/>
            <person name="Guldener U."/>
            <person name="Henrissat B."/>
            <person name="Howlett B.J."/>
            <person name="Kodira C."/>
            <person name="Kretschmer M."/>
            <person name="Lappartient A."/>
            <person name="Leroch M."/>
            <person name="Levis C."/>
            <person name="Mauceli E."/>
            <person name="Neuveglise C."/>
            <person name="Oeser B."/>
            <person name="Pearson M."/>
            <person name="Poulain J."/>
            <person name="Poussereau N."/>
            <person name="Quesneville H."/>
            <person name="Rascle C."/>
            <person name="Schumacher J."/>
            <person name="Segurens B."/>
            <person name="Sexton A."/>
            <person name="Silva E."/>
            <person name="Sirven C."/>
            <person name="Soanes D.M."/>
            <person name="Talbot N.J."/>
            <person name="Templeton M."/>
            <person name="Yandava C."/>
            <person name="Yarden O."/>
            <person name="Zeng Q."/>
            <person name="Rollins J.A."/>
            <person name="Lebrun M.H."/>
            <person name="Dickman M."/>
        </authorList>
    </citation>
    <scope>NUCLEOTIDE SEQUENCE [LARGE SCALE GENOMIC DNA]</scope>
    <source>
        <strain evidence="2">T4</strain>
    </source>
</reference>
<evidence type="ECO:0000313" key="2">
    <source>
        <dbReference type="Proteomes" id="UP000008177"/>
    </source>
</evidence>
<dbReference type="Proteomes" id="UP000008177">
    <property type="component" value="Unplaced contigs"/>
</dbReference>
<sequence>MQNQASKTPILTVFDYLPTEKIADPTISNDKDAGRDSAVCYPDSAEHRIDLQQRAAVKHPIIKEYELEDL</sequence>
<dbReference type="EMBL" id="FQ790250">
    <property type="protein sequence ID" value="CCD42828.1"/>
    <property type="molecule type" value="Genomic_DNA"/>
</dbReference>
<gene>
    <name evidence="1" type="ORF">BofuT4_uP071240.1</name>
</gene>
<evidence type="ECO:0000313" key="1">
    <source>
        <dbReference type="EMBL" id="CCD42828.1"/>
    </source>
</evidence>
<dbReference type="InParanoid" id="G2XPU0"/>
<name>G2XPU0_BOTF4</name>